<proteinExistence type="predicted"/>
<dbReference type="RefSeq" id="WP_227306542.1">
    <property type="nucleotide sequence ID" value="NZ_JAESVA010000002.1"/>
</dbReference>
<dbReference type="Proteomes" id="UP000721844">
    <property type="component" value="Unassembled WGS sequence"/>
</dbReference>
<dbReference type="AlphaFoldDB" id="A0A963Z0U0"/>
<comment type="caution">
    <text evidence="2">The sequence shown here is derived from an EMBL/GenBank/DDBJ whole genome shotgun (WGS) entry which is preliminary data.</text>
</comment>
<evidence type="ECO:0000256" key="1">
    <source>
        <dbReference type="SAM" id="SignalP"/>
    </source>
</evidence>
<feature type="chain" id="PRO_5036936288" evidence="1">
    <location>
        <begin position="26"/>
        <end position="224"/>
    </location>
</feature>
<protein>
    <submittedName>
        <fullName evidence="2">DUF2459 domain-containing protein</fullName>
    </submittedName>
</protein>
<dbReference type="InterPro" id="IPR011727">
    <property type="entry name" value="CHP02117"/>
</dbReference>
<organism evidence="2 3">
    <name type="scientific">Acidisoma cellulosilyticum</name>
    <dbReference type="NCBI Taxonomy" id="2802395"/>
    <lineage>
        <taxon>Bacteria</taxon>
        <taxon>Pseudomonadati</taxon>
        <taxon>Pseudomonadota</taxon>
        <taxon>Alphaproteobacteria</taxon>
        <taxon>Acetobacterales</taxon>
        <taxon>Acidocellaceae</taxon>
        <taxon>Acidisoma</taxon>
    </lineage>
</organism>
<dbReference type="EMBL" id="JAESVA010000002">
    <property type="protein sequence ID" value="MCB8879927.1"/>
    <property type="molecule type" value="Genomic_DNA"/>
</dbReference>
<evidence type="ECO:0000313" key="2">
    <source>
        <dbReference type="EMBL" id="MCB8879927.1"/>
    </source>
</evidence>
<keyword evidence="1" id="KW-0732">Signal</keyword>
<name>A0A963Z0U0_9PROT</name>
<keyword evidence="3" id="KW-1185">Reference proteome</keyword>
<evidence type="ECO:0000313" key="3">
    <source>
        <dbReference type="Proteomes" id="UP000721844"/>
    </source>
</evidence>
<gene>
    <name evidence="2" type="ORF">ACELLULO517_06750</name>
</gene>
<dbReference type="Pfam" id="PF09601">
    <property type="entry name" value="DUF2459"/>
    <property type="match status" value="1"/>
</dbReference>
<feature type="signal peptide" evidence="1">
    <location>
        <begin position="1"/>
        <end position="25"/>
    </location>
</feature>
<reference evidence="2 3" key="1">
    <citation type="journal article" date="2021" name="Microorganisms">
        <title>Acidisoma silvae sp. nov. and Acidisomacellulosilytica sp. nov., Two Acidophilic Bacteria Isolated from Decaying Wood, Hydrolyzing Cellulose and Producing Poly-3-hydroxybutyrate.</title>
        <authorList>
            <person name="Mieszkin S."/>
            <person name="Pouder E."/>
            <person name="Uroz S."/>
            <person name="Simon-Colin C."/>
            <person name="Alain K."/>
        </authorList>
    </citation>
    <scope>NUCLEOTIDE SEQUENCE [LARGE SCALE GENOMIC DNA]</scope>
    <source>
        <strain evidence="2 3">HW T5.17</strain>
    </source>
</reference>
<sequence length="224" mass="23198">MTSDRRPSRPLLLGCLLLSALLASCADSPLPGAPLPPPALAKGEVSLVTHGWHTDIALPATEASGPLARFRQIFPGASTLVFGYGKRTFMIAPAHTLGEWIIGPFPGPAAIEVSAISGDPVDAYGASHVITLPLPPGGAKHLSDFLWAAIAKDGTGTPLYIATGNWPGSQFYAASQGYALNHTCNRWSAEALAAGGLPVSPQGVVFSGSLDSQVRQIQRRPAGS</sequence>
<dbReference type="PROSITE" id="PS51257">
    <property type="entry name" value="PROKAR_LIPOPROTEIN"/>
    <property type="match status" value="1"/>
</dbReference>
<accession>A0A963Z0U0</accession>